<dbReference type="EMBL" id="GAIX01009849">
    <property type="protein sequence ID" value="JAA82711.1"/>
    <property type="molecule type" value="Transcribed_RNA"/>
</dbReference>
<proteinExistence type="predicted"/>
<reference evidence="1" key="2">
    <citation type="submission" date="2013-05" db="EMBL/GenBank/DDBJ databases">
        <authorList>
            <person name="Carter J.-M."/>
            <person name="Baker S.C."/>
            <person name="Pink R."/>
            <person name="Carter D.R.F."/>
            <person name="Collins A."/>
            <person name="Tomlin J."/>
            <person name="Gibbs M."/>
            <person name="Breuker C.J."/>
        </authorList>
    </citation>
    <scope>NUCLEOTIDE SEQUENCE</scope>
    <source>
        <tissue evidence="1">Ovary</tissue>
    </source>
</reference>
<accession>S4NVC6</accession>
<feature type="non-terminal residue" evidence="1">
    <location>
        <position position="67"/>
    </location>
</feature>
<evidence type="ECO:0000313" key="1">
    <source>
        <dbReference type="EMBL" id="JAA82711.1"/>
    </source>
</evidence>
<reference evidence="1" key="1">
    <citation type="journal article" date="2013" name="BMC Genomics">
        <title>Unscrambling butterfly oogenesis.</title>
        <authorList>
            <person name="Carter J.M."/>
            <person name="Baker S.C."/>
            <person name="Pink R."/>
            <person name="Carter D.R."/>
            <person name="Collins A."/>
            <person name="Tomlin J."/>
            <person name="Gibbs M."/>
            <person name="Breuker C.J."/>
        </authorList>
    </citation>
    <scope>NUCLEOTIDE SEQUENCE</scope>
    <source>
        <tissue evidence="1">Ovary</tissue>
    </source>
</reference>
<sequence>MLNLSLSRLGEYVNLTLPTIFHLIFLFKLINSQIDSSVLLSLITINTRVNPRLKYFKPFSLSVYKNN</sequence>
<dbReference type="AlphaFoldDB" id="S4NVC6"/>
<protein>
    <submittedName>
        <fullName evidence="1">Uncharacterized protein</fullName>
    </submittedName>
</protein>
<name>S4NVC6_9NEOP</name>
<organism evidence="1">
    <name type="scientific">Pararge aegeria</name>
    <name type="common">speckled wood butterfly</name>
    <dbReference type="NCBI Taxonomy" id="116150"/>
    <lineage>
        <taxon>Eukaryota</taxon>
        <taxon>Metazoa</taxon>
        <taxon>Ecdysozoa</taxon>
        <taxon>Arthropoda</taxon>
        <taxon>Hexapoda</taxon>
        <taxon>Insecta</taxon>
        <taxon>Pterygota</taxon>
        <taxon>Neoptera</taxon>
        <taxon>Endopterygota</taxon>
        <taxon>Lepidoptera</taxon>
        <taxon>Glossata</taxon>
        <taxon>Ditrysia</taxon>
        <taxon>Papilionoidea</taxon>
        <taxon>Nymphalidae</taxon>
        <taxon>Satyrinae</taxon>
        <taxon>Satyrini</taxon>
        <taxon>Parargina</taxon>
        <taxon>Pararge</taxon>
    </lineage>
</organism>